<dbReference type="SUPFAM" id="SSF103473">
    <property type="entry name" value="MFS general substrate transporter"/>
    <property type="match status" value="1"/>
</dbReference>
<evidence type="ECO:0000313" key="8">
    <source>
        <dbReference type="Proteomes" id="UP000054047"/>
    </source>
</evidence>
<name>A0A0C2BIP9_9BILA</name>
<dbReference type="GO" id="GO:0022857">
    <property type="term" value="F:transmembrane transporter activity"/>
    <property type="evidence" value="ECO:0007669"/>
    <property type="project" value="InterPro"/>
</dbReference>
<dbReference type="InterPro" id="IPR011701">
    <property type="entry name" value="MFS"/>
</dbReference>
<dbReference type="GO" id="GO:0016020">
    <property type="term" value="C:membrane"/>
    <property type="evidence" value="ECO:0007669"/>
    <property type="project" value="UniProtKB-SubCell"/>
</dbReference>
<accession>A0A0C2BIP9</accession>
<evidence type="ECO:0000313" key="7">
    <source>
        <dbReference type="EMBL" id="KIH43668.1"/>
    </source>
</evidence>
<evidence type="ECO:0000256" key="2">
    <source>
        <dbReference type="ARBA" id="ARBA00022692"/>
    </source>
</evidence>
<gene>
    <name evidence="7" type="ORF">ANCDUO_26321</name>
</gene>
<keyword evidence="4 5" id="KW-0472">Membrane</keyword>
<keyword evidence="8" id="KW-1185">Reference proteome</keyword>
<dbReference type="InterPro" id="IPR020846">
    <property type="entry name" value="MFS_dom"/>
</dbReference>
<dbReference type="Proteomes" id="UP000054047">
    <property type="component" value="Unassembled WGS sequence"/>
</dbReference>
<organism evidence="7 8">
    <name type="scientific">Ancylostoma duodenale</name>
    <dbReference type="NCBI Taxonomy" id="51022"/>
    <lineage>
        <taxon>Eukaryota</taxon>
        <taxon>Metazoa</taxon>
        <taxon>Ecdysozoa</taxon>
        <taxon>Nematoda</taxon>
        <taxon>Chromadorea</taxon>
        <taxon>Rhabditida</taxon>
        <taxon>Rhabditina</taxon>
        <taxon>Rhabditomorpha</taxon>
        <taxon>Strongyloidea</taxon>
        <taxon>Ancylostomatidae</taxon>
        <taxon>Ancylostomatinae</taxon>
        <taxon>Ancylostoma</taxon>
    </lineage>
</organism>
<dbReference type="Pfam" id="PF07690">
    <property type="entry name" value="MFS_1"/>
    <property type="match status" value="1"/>
</dbReference>
<feature type="transmembrane region" description="Helical" evidence="5">
    <location>
        <begin position="69"/>
        <end position="93"/>
    </location>
</feature>
<evidence type="ECO:0000256" key="4">
    <source>
        <dbReference type="ARBA" id="ARBA00023136"/>
    </source>
</evidence>
<dbReference type="PANTHER" id="PTHR24064">
    <property type="entry name" value="SOLUTE CARRIER FAMILY 22 MEMBER"/>
    <property type="match status" value="1"/>
</dbReference>
<reference evidence="7 8" key="1">
    <citation type="submission" date="2013-12" db="EMBL/GenBank/DDBJ databases">
        <title>Draft genome of the parsitic nematode Ancylostoma duodenale.</title>
        <authorList>
            <person name="Mitreva M."/>
        </authorList>
    </citation>
    <scope>NUCLEOTIDE SEQUENCE [LARGE SCALE GENOMIC DNA]</scope>
    <source>
        <strain evidence="7 8">Zhejiang</strain>
    </source>
</reference>
<proteinExistence type="predicted"/>
<dbReference type="InterPro" id="IPR036259">
    <property type="entry name" value="MFS_trans_sf"/>
</dbReference>
<evidence type="ECO:0000256" key="3">
    <source>
        <dbReference type="ARBA" id="ARBA00022989"/>
    </source>
</evidence>
<protein>
    <recommendedName>
        <fullName evidence="6">Major facilitator superfamily (MFS) profile domain-containing protein</fullName>
    </recommendedName>
</protein>
<keyword evidence="2 5" id="KW-0812">Transmembrane</keyword>
<dbReference type="EMBL" id="KN783820">
    <property type="protein sequence ID" value="KIH43668.1"/>
    <property type="molecule type" value="Genomic_DNA"/>
</dbReference>
<feature type="domain" description="Major facilitator superfamily (MFS) profile" evidence="6">
    <location>
        <begin position="1"/>
        <end position="127"/>
    </location>
</feature>
<dbReference type="AlphaFoldDB" id="A0A0C2BIP9"/>
<sequence length="127" mass="14165">MPTMSPAYLAPPTESLENSSFLSVQEEFDLRRSLVDPAELTSSVYFLGNLVLGQMYCMAADRIGRRPVLVWSLIVSGLAGAAAAIAPNFYLMLLGRFIQGSFFNKKWPYLAYKIGIHRTLIKQSNKD</sequence>
<dbReference type="Gene3D" id="1.20.1250.20">
    <property type="entry name" value="MFS general substrate transporter like domains"/>
    <property type="match status" value="1"/>
</dbReference>
<dbReference type="OrthoDB" id="5141738at2759"/>
<dbReference type="PROSITE" id="PS50850">
    <property type="entry name" value="MFS"/>
    <property type="match status" value="1"/>
</dbReference>
<evidence type="ECO:0000256" key="5">
    <source>
        <dbReference type="SAM" id="Phobius"/>
    </source>
</evidence>
<evidence type="ECO:0000259" key="6">
    <source>
        <dbReference type="PROSITE" id="PS50850"/>
    </source>
</evidence>
<keyword evidence="3 5" id="KW-1133">Transmembrane helix</keyword>
<comment type="subcellular location">
    <subcellularLocation>
        <location evidence="1">Membrane</location>
        <topology evidence="1">Multi-pass membrane protein</topology>
    </subcellularLocation>
</comment>
<evidence type="ECO:0000256" key="1">
    <source>
        <dbReference type="ARBA" id="ARBA00004141"/>
    </source>
</evidence>